<feature type="transmembrane region" description="Helical" evidence="6">
    <location>
        <begin position="291"/>
        <end position="312"/>
    </location>
</feature>
<feature type="transmembrane region" description="Helical" evidence="6">
    <location>
        <begin position="112"/>
        <end position="132"/>
    </location>
</feature>
<evidence type="ECO:0000256" key="5">
    <source>
        <dbReference type="SAM" id="MobiDB-lite"/>
    </source>
</evidence>
<evidence type="ECO:0000256" key="2">
    <source>
        <dbReference type="ARBA" id="ARBA00022692"/>
    </source>
</evidence>
<gene>
    <name evidence="7" type="ORF">PECAL_1P07370</name>
</gene>
<comment type="caution">
    <text evidence="7">The sequence shown here is derived from an EMBL/GenBank/DDBJ whole genome shotgun (WGS) entry which is preliminary data.</text>
</comment>
<keyword evidence="8" id="KW-1185">Reference proteome</keyword>
<sequence length="357" mass="37398">MALVKGDEAAYSRCPRHEAPPNTFAPSPSHAARQLPVDAPRRQVIFAVAFYCLCSSSLLFLNKLAVNGSGATPLRPGAVVVVQIAFATAACKALAVLDLADIGALTRPKVEGFGLYAVAFVGSIYASVMALRKSNVETFIVFRASTPLAVAALDYVFLGRSAPSSQALASLIATAVAASAYVATDAQFYVEGFAGYSWCFLYFALICFEMTFGKHLTSALRLGVWESVWLTNLLALPLLAALAYVRGDLEGFGEKLISMSMGDGIVLFVSSVVATLIGYAGWLCRGLVSATSYTLIGVANKLGTVLLAIAFLDKHASPLGVLALVCCIAASSQYKQSPLRADVAKAQGAGDVEVASA</sequence>
<feature type="transmembrane region" description="Helical" evidence="6">
    <location>
        <begin position="44"/>
        <end position="66"/>
    </location>
</feature>
<dbReference type="InterPro" id="IPR050186">
    <property type="entry name" value="TPT_transporter"/>
</dbReference>
<keyword evidence="4 6" id="KW-0472">Membrane</keyword>
<keyword evidence="3 6" id="KW-1133">Transmembrane helix</keyword>
<evidence type="ECO:0008006" key="9">
    <source>
        <dbReference type="Google" id="ProtNLM"/>
    </source>
</evidence>
<name>A0A8J2S4V7_9STRA</name>
<evidence type="ECO:0000313" key="7">
    <source>
        <dbReference type="EMBL" id="CAH0364378.1"/>
    </source>
</evidence>
<feature type="compositionally biased region" description="Basic and acidic residues" evidence="5">
    <location>
        <begin position="1"/>
        <end position="19"/>
    </location>
</feature>
<feature type="region of interest" description="Disordered" evidence="5">
    <location>
        <begin position="1"/>
        <end position="30"/>
    </location>
</feature>
<protein>
    <recommendedName>
        <fullName evidence="9">Sugar phosphate transporter domain-containing protein</fullName>
    </recommendedName>
</protein>
<evidence type="ECO:0000256" key="4">
    <source>
        <dbReference type="ARBA" id="ARBA00023136"/>
    </source>
</evidence>
<reference evidence="7" key="1">
    <citation type="submission" date="2021-11" db="EMBL/GenBank/DDBJ databases">
        <authorList>
            <consortium name="Genoscope - CEA"/>
            <person name="William W."/>
        </authorList>
    </citation>
    <scope>NUCLEOTIDE SEQUENCE</scope>
</reference>
<feature type="transmembrane region" description="Helical" evidence="6">
    <location>
        <begin position="138"/>
        <end position="158"/>
    </location>
</feature>
<accession>A0A8J2S4V7</accession>
<dbReference type="EMBL" id="CAKKNE010000001">
    <property type="protein sequence ID" value="CAH0364378.1"/>
    <property type="molecule type" value="Genomic_DNA"/>
</dbReference>
<evidence type="ECO:0000256" key="1">
    <source>
        <dbReference type="ARBA" id="ARBA00004141"/>
    </source>
</evidence>
<dbReference type="GO" id="GO:0016020">
    <property type="term" value="C:membrane"/>
    <property type="evidence" value="ECO:0007669"/>
    <property type="project" value="UniProtKB-SubCell"/>
</dbReference>
<feature type="transmembrane region" description="Helical" evidence="6">
    <location>
        <begin position="265"/>
        <end position="284"/>
    </location>
</feature>
<keyword evidence="2 6" id="KW-0812">Transmembrane</keyword>
<evidence type="ECO:0000256" key="6">
    <source>
        <dbReference type="SAM" id="Phobius"/>
    </source>
</evidence>
<dbReference type="AlphaFoldDB" id="A0A8J2S4V7"/>
<comment type="subcellular location">
    <subcellularLocation>
        <location evidence="1">Membrane</location>
        <topology evidence="1">Multi-pass membrane protein</topology>
    </subcellularLocation>
</comment>
<organism evidence="7 8">
    <name type="scientific">Pelagomonas calceolata</name>
    <dbReference type="NCBI Taxonomy" id="35677"/>
    <lineage>
        <taxon>Eukaryota</taxon>
        <taxon>Sar</taxon>
        <taxon>Stramenopiles</taxon>
        <taxon>Ochrophyta</taxon>
        <taxon>Pelagophyceae</taxon>
        <taxon>Pelagomonadales</taxon>
        <taxon>Pelagomonadaceae</taxon>
        <taxon>Pelagomonas</taxon>
    </lineage>
</organism>
<feature type="transmembrane region" description="Helical" evidence="6">
    <location>
        <begin position="195"/>
        <end position="212"/>
    </location>
</feature>
<dbReference type="PANTHER" id="PTHR11132">
    <property type="entry name" value="SOLUTE CARRIER FAMILY 35"/>
    <property type="match status" value="1"/>
</dbReference>
<evidence type="ECO:0000313" key="8">
    <source>
        <dbReference type="Proteomes" id="UP000789595"/>
    </source>
</evidence>
<dbReference type="Proteomes" id="UP000789595">
    <property type="component" value="Unassembled WGS sequence"/>
</dbReference>
<feature type="transmembrane region" description="Helical" evidence="6">
    <location>
        <begin position="78"/>
        <end position="100"/>
    </location>
</feature>
<proteinExistence type="predicted"/>
<feature type="transmembrane region" description="Helical" evidence="6">
    <location>
        <begin position="224"/>
        <end position="245"/>
    </location>
</feature>
<evidence type="ECO:0000256" key="3">
    <source>
        <dbReference type="ARBA" id="ARBA00022989"/>
    </source>
</evidence>
<dbReference type="OrthoDB" id="417037at2759"/>